<protein>
    <submittedName>
        <fullName evidence="1">Uncharacterized protein</fullName>
    </submittedName>
</protein>
<name>A0A0S7C5Z3_9BACT</name>
<reference evidence="1" key="1">
    <citation type="journal article" date="2015" name="Genome Announc.">
        <title>Draft Genome Sequence of Bacteroidales Strain TBC1, a Novel Isolate from a Methanogenic Wastewater Treatment System.</title>
        <authorList>
            <person name="Tourlousse D.M."/>
            <person name="Matsuura N."/>
            <person name="Sun L."/>
            <person name="Toyonaga M."/>
            <person name="Kuroda K."/>
            <person name="Ohashi A."/>
            <person name="Cruz R."/>
            <person name="Yamaguchi T."/>
            <person name="Sekiguchi Y."/>
        </authorList>
    </citation>
    <scope>NUCLEOTIDE SEQUENCE [LARGE SCALE GENOMIC DNA]</scope>
    <source>
        <strain evidence="1">TBC1</strain>
    </source>
</reference>
<dbReference type="AlphaFoldDB" id="A0A0S7C5Z3"/>
<gene>
    <name evidence="1" type="ORF">TBC1_1288</name>
</gene>
<dbReference type="EMBL" id="DF968183">
    <property type="protein sequence ID" value="GAP44287.1"/>
    <property type="molecule type" value="Genomic_DNA"/>
</dbReference>
<proteinExistence type="predicted"/>
<sequence length="152" mass="17296">MSTQTAQDSHFEYISRFKLLISKAHSEAQCSFTDYTLFFFSFLREAELHPVENIIISSPALPEEFSMKLHTWFNDYILPQLRHLGVNRIAIVTGSPKGKNQERPVYYGINPETGLFSSMPEAKAWITGLFNKSEKSGCLSDTRFFTACKITG</sequence>
<dbReference type="Proteomes" id="UP000053091">
    <property type="component" value="Unassembled WGS sequence"/>
</dbReference>
<evidence type="ECO:0000313" key="2">
    <source>
        <dbReference type="Proteomes" id="UP000053091"/>
    </source>
</evidence>
<organism evidence="1">
    <name type="scientific">Lentimicrobium saccharophilum</name>
    <dbReference type="NCBI Taxonomy" id="1678841"/>
    <lineage>
        <taxon>Bacteria</taxon>
        <taxon>Pseudomonadati</taxon>
        <taxon>Bacteroidota</taxon>
        <taxon>Bacteroidia</taxon>
        <taxon>Bacteroidales</taxon>
        <taxon>Lentimicrobiaceae</taxon>
        <taxon>Lentimicrobium</taxon>
    </lineage>
</organism>
<accession>A0A0S7C5Z3</accession>
<evidence type="ECO:0000313" key="1">
    <source>
        <dbReference type="EMBL" id="GAP44287.1"/>
    </source>
</evidence>
<keyword evidence="2" id="KW-1185">Reference proteome</keyword>
<dbReference type="RefSeq" id="WP_062043321.1">
    <property type="nucleotide sequence ID" value="NZ_DF968183.1"/>
</dbReference>